<protein>
    <submittedName>
        <fullName evidence="2">FAD dependent oxidoreductase</fullName>
    </submittedName>
</protein>
<dbReference type="InterPro" id="IPR036188">
    <property type="entry name" value="FAD/NAD-bd_sf"/>
</dbReference>
<keyword evidence="3" id="KW-1185">Reference proteome</keyword>
<dbReference type="SUPFAM" id="SSF51905">
    <property type="entry name" value="FAD/NAD(P)-binding domain"/>
    <property type="match status" value="1"/>
</dbReference>
<reference evidence="2 3" key="1">
    <citation type="submission" date="2016-12" db="EMBL/GenBank/DDBJ databases">
        <title>The genomes of Aspergillus section Nigri reveals drivers in fungal speciation.</title>
        <authorList>
            <consortium name="DOE Joint Genome Institute"/>
            <person name="Vesth T.C."/>
            <person name="Nybo J."/>
            <person name="Theobald S."/>
            <person name="Brandl J."/>
            <person name="Frisvad J.C."/>
            <person name="Nielsen K.F."/>
            <person name="Lyhne E.K."/>
            <person name="Kogle M.E."/>
            <person name="Kuo A."/>
            <person name="Riley R."/>
            <person name="Clum A."/>
            <person name="Nolan M."/>
            <person name="Lipzen A."/>
            <person name="Salamov A."/>
            <person name="Henrissat B."/>
            <person name="Wiebenga A."/>
            <person name="De Vries R.P."/>
            <person name="Grigoriev I.V."/>
            <person name="Mortensen U.H."/>
            <person name="Andersen M.R."/>
            <person name="Baker S.E."/>
        </authorList>
    </citation>
    <scope>NUCLEOTIDE SEQUENCE [LARGE SCALE GENOMIC DNA]</scope>
    <source>
        <strain evidence="2 3">CBS 115572</strain>
    </source>
</reference>
<dbReference type="STRING" id="1450535.A0A317XD50"/>
<dbReference type="InterPro" id="IPR006076">
    <property type="entry name" value="FAD-dep_OxRdtase"/>
</dbReference>
<dbReference type="PANTHER" id="PTHR13847:SF279">
    <property type="entry name" value="FAD DEPENDENT OXIDOREDUCTASE DOMAIN-CONTAINING PROTEIN-RELATED"/>
    <property type="match status" value="1"/>
</dbReference>
<evidence type="ECO:0000313" key="2">
    <source>
        <dbReference type="EMBL" id="PWY96544.1"/>
    </source>
</evidence>
<dbReference type="RefSeq" id="XP_025473305.1">
    <property type="nucleotide sequence ID" value="XM_025613581.1"/>
</dbReference>
<name>A0A317XD50_9EURO</name>
<dbReference type="Gene3D" id="3.30.9.10">
    <property type="entry name" value="D-Amino Acid Oxidase, subunit A, domain 2"/>
    <property type="match status" value="1"/>
</dbReference>
<organism evidence="2 3">
    <name type="scientific">Aspergillus sclerotioniger CBS 115572</name>
    <dbReference type="NCBI Taxonomy" id="1450535"/>
    <lineage>
        <taxon>Eukaryota</taxon>
        <taxon>Fungi</taxon>
        <taxon>Dikarya</taxon>
        <taxon>Ascomycota</taxon>
        <taxon>Pezizomycotina</taxon>
        <taxon>Eurotiomycetes</taxon>
        <taxon>Eurotiomycetidae</taxon>
        <taxon>Eurotiales</taxon>
        <taxon>Aspergillaceae</taxon>
        <taxon>Aspergillus</taxon>
        <taxon>Aspergillus subgen. Circumdati</taxon>
    </lineage>
</organism>
<proteinExistence type="predicted"/>
<evidence type="ECO:0000313" key="3">
    <source>
        <dbReference type="Proteomes" id="UP000246702"/>
    </source>
</evidence>
<dbReference type="GeneID" id="37115724"/>
<dbReference type="Pfam" id="PF01266">
    <property type="entry name" value="DAO"/>
    <property type="match status" value="1"/>
</dbReference>
<evidence type="ECO:0000259" key="1">
    <source>
        <dbReference type="Pfam" id="PF01266"/>
    </source>
</evidence>
<dbReference type="AlphaFoldDB" id="A0A317XD50"/>
<comment type="caution">
    <text evidence="2">The sequence shown here is derived from an EMBL/GenBank/DDBJ whole genome shotgun (WGS) entry which is preliminary data.</text>
</comment>
<accession>A0A317XD50</accession>
<dbReference type="EMBL" id="MSFK01000001">
    <property type="protein sequence ID" value="PWY96544.1"/>
    <property type="molecule type" value="Genomic_DNA"/>
</dbReference>
<feature type="domain" description="FAD dependent oxidoreductase" evidence="1">
    <location>
        <begin position="43"/>
        <end position="409"/>
    </location>
</feature>
<dbReference type="PANTHER" id="PTHR13847">
    <property type="entry name" value="SARCOSINE DEHYDROGENASE-RELATED"/>
    <property type="match status" value="1"/>
</dbReference>
<dbReference type="OrthoDB" id="429143at2759"/>
<dbReference type="Gene3D" id="3.50.50.60">
    <property type="entry name" value="FAD/NAD(P)-binding domain"/>
    <property type="match status" value="1"/>
</dbReference>
<sequence>MSPRNSFNTGCLPVGNPTVPFWHQDIHELHDHRTTKELPASSDVVIIGAGYAGISTAYHLVKGEASHSKLSVTILEARGACSGATGRNGGHLRPDMYGHVPKFMDRAGIERALEVPEFEVAHLNVIKSLIEKEKIDCDFTLTRSIDVWCNEEAAARAKGVYDMLVSYNLEYMKDVCFVLGKDAEGISGVKGAKACASFTAGTLWPYKFVLHLTRSILETGLANLQTHTPVTSVRRQPSGEFIITTPRGATMARHVVYANNAYIAGLLPQYSQAIVPCKGLCTHISVQEGTRTPLLNNSYIVHEEDETLSYLVPRADGSIVVGGANARYRSFPEQWFNNVDDSTLIEERFFHGWESSGARVDKVWTGIMGYSWDSHPHVGALPGNDSQYVLAGFNGHGMPVVFLSALGVAKMINGAKFQDTGVPRVFQTTQERLEKVKDGVPGGDMLTMNG</sequence>
<dbReference type="Proteomes" id="UP000246702">
    <property type="component" value="Unassembled WGS sequence"/>
</dbReference>
<gene>
    <name evidence="2" type="ORF">BO94DRAFT_552146</name>
</gene>
<dbReference type="GO" id="GO:0005737">
    <property type="term" value="C:cytoplasm"/>
    <property type="evidence" value="ECO:0007669"/>
    <property type="project" value="TreeGrafter"/>
</dbReference>